<name>A0ABR7PVC4_9BURK</name>
<organism evidence="2 3">
    <name type="scientific">Paraburkholderia podalyriae</name>
    <dbReference type="NCBI Taxonomy" id="1938811"/>
    <lineage>
        <taxon>Bacteria</taxon>
        <taxon>Pseudomonadati</taxon>
        <taxon>Pseudomonadota</taxon>
        <taxon>Betaproteobacteria</taxon>
        <taxon>Burkholderiales</taxon>
        <taxon>Burkholderiaceae</taxon>
        <taxon>Paraburkholderia</taxon>
    </lineage>
</organism>
<evidence type="ECO:0000256" key="1">
    <source>
        <dbReference type="SAM" id="MobiDB-lite"/>
    </source>
</evidence>
<feature type="compositionally biased region" description="Low complexity" evidence="1">
    <location>
        <begin position="22"/>
        <end position="31"/>
    </location>
</feature>
<comment type="caution">
    <text evidence="2">The sequence shown here is derived from an EMBL/GenBank/DDBJ whole genome shotgun (WGS) entry which is preliminary data.</text>
</comment>
<dbReference type="EMBL" id="VZQQ01000029">
    <property type="protein sequence ID" value="MBC8750236.1"/>
    <property type="molecule type" value="Genomic_DNA"/>
</dbReference>
<keyword evidence="3" id="KW-1185">Reference proteome</keyword>
<sequence length="63" mass="6807">MNPKPFASLNHLTVPVAIPTSPVTHVTTTSPRKSHGRTKQPLPPHKLTIGIFSNYGLVKKVPA</sequence>
<dbReference type="Proteomes" id="UP000736373">
    <property type="component" value="Unassembled WGS sequence"/>
</dbReference>
<proteinExistence type="predicted"/>
<feature type="region of interest" description="Disordered" evidence="1">
    <location>
        <begin position="22"/>
        <end position="45"/>
    </location>
</feature>
<protein>
    <submittedName>
        <fullName evidence="2">Uncharacterized protein</fullName>
    </submittedName>
</protein>
<gene>
    <name evidence="2" type="ORF">F6X42_27695</name>
</gene>
<evidence type="ECO:0000313" key="2">
    <source>
        <dbReference type="EMBL" id="MBC8750236.1"/>
    </source>
</evidence>
<evidence type="ECO:0000313" key="3">
    <source>
        <dbReference type="Proteomes" id="UP000736373"/>
    </source>
</evidence>
<accession>A0ABR7PVC4</accession>
<reference evidence="2 3" key="1">
    <citation type="submission" date="2019-09" db="EMBL/GenBank/DDBJ databases">
        <title>Paraburkholderia podalyriae sp. nov., A South African Podalyria-associated rhizobium.</title>
        <authorList>
            <person name="Mavima L."/>
            <person name="Beukes C.W."/>
            <person name="Palmer M."/>
            <person name="De Meyer S.E."/>
            <person name="James E.K."/>
            <person name="Maluk M."/>
            <person name="Avontuur J.R."/>
            <person name="Chan W.Y."/>
            <person name="Venter S.N."/>
            <person name="Steenkamp E.T."/>
        </authorList>
    </citation>
    <scope>NUCLEOTIDE SEQUENCE [LARGE SCALE GENOMIC DNA]</scope>
    <source>
        <strain evidence="2 3">WC7.3b</strain>
    </source>
</reference>